<dbReference type="Proteomes" id="UP000318080">
    <property type="component" value="Unassembled WGS sequence"/>
</dbReference>
<dbReference type="AlphaFoldDB" id="A0A540R5N2"/>
<dbReference type="EMBL" id="VHIR01000015">
    <property type="protein sequence ID" value="TQE42957.1"/>
    <property type="molecule type" value="Genomic_DNA"/>
</dbReference>
<evidence type="ECO:0000313" key="1">
    <source>
        <dbReference type="EMBL" id="TQE42957.1"/>
    </source>
</evidence>
<dbReference type="RefSeq" id="WP_141629136.1">
    <property type="nucleotide sequence ID" value="NZ_VHIR01000015.1"/>
</dbReference>
<sequence length="371" mass="38688">MPLPAPATLADVLADGLFVSAAQDLAFAQALGPVSSAEYNFAADRDGAGAPLPDVPVQLRIDAQTGVHDLEGTRLAVLRDGQWTWTTSMTAGLTVPELSGTQPYSPKLLAAARTVVGGSPVLIAEQDDALAAVAVAFRGNGVPLSEAIAAGLAQSTPATDERRALEAYAQATGQQIPAPRFDGTRLTGWGSSLTLADARADAHYLAAEHQFFVDARFPHAQVTPRLLEGRATVSAGGPAFEAVAPVLATITDDTWTWAWADEELAPPARRAAANVRRFGADHGIADFLRPQLPAARAFELGLAQAAMPILQLWTLVPVALSPTTTGLFLLDAPQLRLPDATVATHSAILAVPLPDGLDAVRAQAAYRAARG</sequence>
<proteinExistence type="predicted"/>
<evidence type="ECO:0000313" key="2">
    <source>
        <dbReference type="Proteomes" id="UP000318080"/>
    </source>
</evidence>
<reference evidence="1 2" key="1">
    <citation type="submission" date="2019-06" db="EMBL/GenBank/DDBJ databases">
        <title>Draft genome of C. phoceense Strain 272.</title>
        <authorList>
            <person name="Pacheco L.G.C."/>
            <person name="Barberis C.M."/>
            <person name="Almuzara M.N."/>
            <person name="Traglia G.M."/>
            <person name="Santos C.S."/>
            <person name="Rocha D.J.P.G."/>
            <person name="Aguiar E.R.G.R."/>
            <person name="Vay C.A."/>
        </authorList>
    </citation>
    <scope>NUCLEOTIDE SEQUENCE [LARGE SCALE GENOMIC DNA]</scope>
    <source>
        <strain evidence="1 2">272</strain>
    </source>
</reference>
<dbReference type="Pfam" id="PF21813">
    <property type="entry name" value="DUF6882"/>
    <property type="match status" value="1"/>
</dbReference>
<dbReference type="InterPro" id="IPR049249">
    <property type="entry name" value="DUF6882"/>
</dbReference>
<protein>
    <submittedName>
        <fullName evidence="1">Uncharacterized protein</fullName>
    </submittedName>
</protein>
<organism evidence="1 2">
    <name type="scientific">Corynebacterium phoceense</name>
    <dbReference type="NCBI Taxonomy" id="1686286"/>
    <lineage>
        <taxon>Bacteria</taxon>
        <taxon>Bacillati</taxon>
        <taxon>Actinomycetota</taxon>
        <taxon>Actinomycetes</taxon>
        <taxon>Mycobacteriales</taxon>
        <taxon>Corynebacteriaceae</taxon>
        <taxon>Corynebacterium</taxon>
    </lineage>
</organism>
<comment type="caution">
    <text evidence="1">The sequence shown here is derived from an EMBL/GenBank/DDBJ whole genome shotgun (WGS) entry which is preliminary data.</text>
</comment>
<gene>
    <name evidence="1" type="ORF">EJK80_10000</name>
</gene>
<accession>A0A540R5N2</accession>
<name>A0A540R5N2_9CORY</name>
<keyword evidence="2" id="KW-1185">Reference proteome</keyword>